<keyword evidence="2" id="KW-1185">Reference proteome</keyword>
<dbReference type="HOGENOM" id="CLU_1603258_0_0_1"/>
<dbReference type="RefSeq" id="XP_015701476.1">
    <property type="nucleotide sequence ID" value="XM_015844472.1"/>
</dbReference>
<dbReference type="AlphaFoldDB" id="C1GTM2"/>
<name>C1GTM2_PARBA</name>
<sequence>MRVASYLPRASLQSMQFSYFPSGWWQVGWAVRVAVYFEGWAQKQASSCLPTEVLFSCLKIYQKRVHSFYWQFGCCLDSAGSIFSLSKRGVMSLTMSLGWCCRWSHHEPSVIFRTLSHHLTAASRPSDGAMPGLEDRASRQRLVQAGWETSAAVSAETPPNDSAPTS</sequence>
<evidence type="ECO:0000313" key="1">
    <source>
        <dbReference type="EMBL" id="EEH39678.2"/>
    </source>
</evidence>
<dbReference type="Proteomes" id="UP000002059">
    <property type="component" value="Partially assembled WGS sequence"/>
</dbReference>
<organism evidence="1 2">
    <name type="scientific">Paracoccidioides lutzii (strain ATCC MYA-826 / Pb01)</name>
    <name type="common">Paracoccidioides brasiliensis</name>
    <dbReference type="NCBI Taxonomy" id="502779"/>
    <lineage>
        <taxon>Eukaryota</taxon>
        <taxon>Fungi</taxon>
        <taxon>Dikarya</taxon>
        <taxon>Ascomycota</taxon>
        <taxon>Pezizomycotina</taxon>
        <taxon>Eurotiomycetes</taxon>
        <taxon>Eurotiomycetidae</taxon>
        <taxon>Onygenales</taxon>
        <taxon>Ajellomycetaceae</taxon>
        <taxon>Paracoccidioides</taxon>
    </lineage>
</organism>
<evidence type="ECO:0000313" key="2">
    <source>
        <dbReference type="Proteomes" id="UP000002059"/>
    </source>
</evidence>
<gene>
    <name evidence="1" type="ORF">PAAG_01867</name>
</gene>
<dbReference type="EMBL" id="KN293995">
    <property type="protein sequence ID" value="EEH39678.2"/>
    <property type="molecule type" value="Genomic_DNA"/>
</dbReference>
<dbReference type="KEGG" id="pbl:PAAG_01867"/>
<proteinExistence type="predicted"/>
<reference evidence="1 2" key="1">
    <citation type="journal article" date="2011" name="PLoS Genet.">
        <title>Comparative genomic analysis of human fungal pathogens causing paracoccidioidomycosis.</title>
        <authorList>
            <person name="Desjardins C.A."/>
            <person name="Champion M.D."/>
            <person name="Holder J.W."/>
            <person name="Muszewska A."/>
            <person name="Goldberg J."/>
            <person name="Bailao A.M."/>
            <person name="Brigido M.M."/>
            <person name="Ferreira M.E."/>
            <person name="Garcia A.M."/>
            <person name="Grynberg M."/>
            <person name="Gujja S."/>
            <person name="Heiman D.I."/>
            <person name="Henn M.R."/>
            <person name="Kodira C.D."/>
            <person name="Leon-Narvaez H."/>
            <person name="Longo L.V."/>
            <person name="Ma L.J."/>
            <person name="Malavazi I."/>
            <person name="Matsuo A.L."/>
            <person name="Morais F.V."/>
            <person name="Pereira M."/>
            <person name="Rodriguez-Brito S."/>
            <person name="Sakthikumar S."/>
            <person name="Salem-Izacc S.M."/>
            <person name="Sykes S.M."/>
            <person name="Teixeira M.M."/>
            <person name="Vallejo M.C."/>
            <person name="Walter M.E."/>
            <person name="Yandava C."/>
            <person name="Young S."/>
            <person name="Zeng Q."/>
            <person name="Zucker J."/>
            <person name="Felipe M.S."/>
            <person name="Goldman G.H."/>
            <person name="Haas B.J."/>
            <person name="McEwen J.G."/>
            <person name="Nino-Vega G."/>
            <person name="Puccia R."/>
            <person name="San-Blas G."/>
            <person name="Soares C.M."/>
            <person name="Birren B.W."/>
            <person name="Cuomo C.A."/>
        </authorList>
    </citation>
    <scope>NUCLEOTIDE SEQUENCE [LARGE SCALE GENOMIC DNA]</scope>
    <source>
        <strain evidence="2">ATCC MYA-826 / Pb01</strain>
    </source>
</reference>
<dbReference type="GeneID" id="9099361"/>
<protein>
    <submittedName>
        <fullName evidence="1">Uncharacterized protein</fullName>
    </submittedName>
</protein>
<accession>C1GTM2</accession>
<dbReference type="VEuPathDB" id="FungiDB:PAAG_01867"/>